<dbReference type="PANTHER" id="PTHR12460">
    <property type="entry name" value="CYCLIN-DEPENDENT KINASE INHIBITOR-RELATED PROTEIN"/>
    <property type="match status" value="1"/>
</dbReference>
<dbReference type="AlphaFoldDB" id="A0A2P6TJ46"/>
<evidence type="ECO:0000256" key="1">
    <source>
        <dbReference type="SAM" id="MobiDB-lite"/>
    </source>
</evidence>
<gene>
    <name evidence="3" type="ORF">C2E21_6987</name>
</gene>
<sequence length="927" mass="101314">MKQLAGFLSAVLLEGPQPAQGQKKREPWGEHWKQEQRQQKAEQERQRREREEQQKQQRAQRRMQRMLVQEGLEQPGAAHPPLPAASPRVGSRKRKQRSPARVEQQQAPPTAQAAAEAAHRKMEQAAGAFAAADRDSPASMLRPLQHLLRALGKKAGAALQEVVAGWPSYSLERQQELFDAALAVASEGDWGQLEGQLRLALDLTAEGRSCRPLEVAFLPEPSSPQRKAGYAADAMEGGGRAQTTPSKFKGRGARKAVAAHPTAVAAAVLGALMLCCYLLFASQSAISLQALSVGAAGGARAFGDGTANTLVIYVYAHSDPEYEDNLKYFLEVGVRPDDSCDYLVVVQEGKGVLESHLPEMPANVHTVHHANECFDWGTFGWAIERRIADTSRYKHIIFLNSSVRGPFLPAYWPADKHWSSVLTDRINNDVKLVGATISCEGANKGGVLTGEMRRNPHVQSYVVATDQIGLELLRKDGRVLQCYRDIHDAIWYAEMGSSAAILNAGYNIDSLMLRYQGVDWRDKANWGCNAGINPYAEYMYDGVNLSPFEVMFVKVKEFLLEANWTTATSAKKYTSWARRQDDLTSNEYVHKKAELRYMKILHMRARGSVCFDFDFYKAHNPDLPAWGPATLWEHFVSSGQHEGRVFRFRCKSGQREYAKGRLPGLPAREASPQHGSSGVQHELPRQPSAADLAAATAAAEAAMQAASKAAQAATAVAAAAAAMQKQHEELSRLSEQHVVPASTEELAAALTQVLAARDQQQQQQQRLDGAAMGSAAHQAAADGGVAQHAGTVIELAAVADEQQQQRLEAAGFAAGLQQPGVQDTLDGGVAAEAAAGLAHQQQQQQPDLLHESGLEEGAAGGLRRQQPYPHPGPQEQQQQQQDNNGSDASLEQEVELAVQQLQRAQQLAAESSSQRQRRRAWHRRAAV</sequence>
<evidence type="ECO:0000256" key="2">
    <source>
        <dbReference type="SAM" id="SignalP"/>
    </source>
</evidence>
<dbReference type="GO" id="GO:0031124">
    <property type="term" value="P:mRNA 3'-end processing"/>
    <property type="evidence" value="ECO:0007669"/>
    <property type="project" value="TreeGrafter"/>
</dbReference>
<feature type="chain" id="PRO_5015114989" evidence="2">
    <location>
        <begin position="22"/>
        <end position="927"/>
    </location>
</feature>
<keyword evidence="2" id="KW-0732">Signal</keyword>
<accession>A0A2P6TJ46</accession>
<dbReference type="EMBL" id="LHPG02000014">
    <property type="protein sequence ID" value="PRW39275.1"/>
    <property type="molecule type" value="Genomic_DNA"/>
</dbReference>
<feature type="signal peptide" evidence="2">
    <location>
        <begin position="1"/>
        <end position="21"/>
    </location>
</feature>
<proteinExistence type="predicted"/>
<dbReference type="PANTHER" id="PTHR12460:SF0">
    <property type="entry name" value="CID DOMAIN-CONTAINING PROTEIN-RELATED"/>
    <property type="match status" value="1"/>
</dbReference>
<evidence type="ECO:0000313" key="4">
    <source>
        <dbReference type="Proteomes" id="UP000239899"/>
    </source>
</evidence>
<keyword evidence="4" id="KW-1185">Reference proteome</keyword>
<evidence type="ECO:0000313" key="3">
    <source>
        <dbReference type="EMBL" id="PRW39275.1"/>
    </source>
</evidence>
<organism evidence="3 4">
    <name type="scientific">Chlorella sorokiniana</name>
    <name type="common">Freshwater green alga</name>
    <dbReference type="NCBI Taxonomy" id="3076"/>
    <lineage>
        <taxon>Eukaryota</taxon>
        <taxon>Viridiplantae</taxon>
        <taxon>Chlorophyta</taxon>
        <taxon>core chlorophytes</taxon>
        <taxon>Trebouxiophyceae</taxon>
        <taxon>Chlorellales</taxon>
        <taxon>Chlorellaceae</taxon>
        <taxon>Chlorella clade</taxon>
        <taxon>Chlorella</taxon>
    </lineage>
</organism>
<feature type="compositionally biased region" description="Basic and acidic residues" evidence="1">
    <location>
        <begin position="23"/>
        <end position="55"/>
    </location>
</feature>
<feature type="region of interest" description="Disordered" evidence="1">
    <location>
        <begin position="1"/>
        <end position="135"/>
    </location>
</feature>
<protein>
    <submittedName>
        <fullName evidence="3">Uncharacterized protein</fullName>
    </submittedName>
</protein>
<feature type="compositionally biased region" description="Low complexity" evidence="1">
    <location>
        <begin position="859"/>
        <end position="881"/>
    </location>
</feature>
<dbReference type="OrthoDB" id="526941at2759"/>
<reference evidence="3 4" key="1">
    <citation type="journal article" date="2018" name="Plant J.">
        <title>Genome sequences of Chlorella sorokiniana UTEX 1602 and Micractinium conductrix SAG 241.80: implications to maltose excretion by a green alga.</title>
        <authorList>
            <person name="Arriola M.B."/>
            <person name="Velmurugan N."/>
            <person name="Zhang Y."/>
            <person name="Plunkett M.H."/>
            <person name="Hondzo H."/>
            <person name="Barney B.M."/>
        </authorList>
    </citation>
    <scope>NUCLEOTIDE SEQUENCE [LARGE SCALE GENOMIC DNA]</scope>
    <source>
        <strain evidence="4">UTEX 1602</strain>
    </source>
</reference>
<dbReference type="Proteomes" id="UP000239899">
    <property type="component" value="Unassembled WGS sequence"/>
</dbReference>
<comment type="caution">
    <text evidence="3">The sequence shown here is derived from an EMBL/GenBank/DDBJ whole genome shotgun (WGS) entry which is preliminary data.</text>
</comment>
<feature type="region of interest" description="Disordered" evidence="1">
    <location>
        <begin position="859"/>
        <end position="927"/>
    </location>
</feature>
<feature type="compositionally biased region" description="Low complexity" evidence="1">
    <location>
        <begin position="895"/>
        <end position="914"/>
    </location>
</feature>
<feature type="compositionally biased region" description="Low complexity" evidence="1">
    <location>
        <begin position="103"/>
        <end position="116"/>
    </location>
</feature>
<feature type="compositionally biased region" description="Basic residues" evidence="1">
    <location>
        <begin position="915"/>
        <end position="927"/>
    </location>
</feature>
<feature type="region of interest" description="Disordered" evidence="1">
    <location>
        <begin position="660"/>
        <end position="690"/>
    </location>
</feature>
<dbReference type="STRING" id="3076.A0A2P6TJ46"/>
<name>A0A2P6TJ46_CHLSO</name>
<dbReference type="GO" id="GO:0000993">
    <property type="term" value="F:RNA polymerase II complex binding"/>
    <property type="evidence" value="ECO:0007669"/>
    <property type="project" value="TreeGrafter"/>
</dbReference>